<dbReference type="HAMAP" id="MF_00171">
    <property type="entry name" value="TruA"/>
    <property type="match status" value="1"/>
</dbReference>
<organism evidence="5">
    <name type="scientific">marine metagenome</name>
    <dbReference type="NCBI Taxonomy" id="408172"/>
    <lineage>
        <taxon>unclassified sequences</taxon>
        <taxon>metagenomes</taxon>
        <taxon>ecological metagenomes</taxon>
    </lineage>
</organism>
<evidence type="ECO:0000256" key="3">
    <source>
        <dbReference type="ARBA" id="ARBA00023235"/>
    </source>
</evidence>
<dbReference type="PANTHER" id="PTHR11142:SF0">
    <property type="entry name" value="TRNA PSEUDOURIDINE SYNTHASE-LIKE 1"/>
    <property type="match status" value="1"/>
</dbReference>
<dbReference type="AlphaFoldDB" id="A0A382ELA6"/>
<keyword evidence="3" id="KW-0413">Isomerase</keyword>
<proteinExistence type="inferred from homology"/>
<protein>
    <recommendedName>
        <fullName evidence="4">Pseudouridine synthase I TruA alpha/beta domain-containing protein</fullName>
    </recommendedName>
</protein>
<comment type="similarity">
    <text evidence="1">Belongs to the tRNA pseudouridine synthase TruA family.</text>
</comment>
<dbReference type="InterPro" id="IPR020097">
    <property type="entry name" value="PsdUridine_synth_TruA_a/b_dom"/>
</dbReference>
<dbReference type="InterPro" id="IPR020095">
    <property type="entry name" value="PsdUridine_synth_TruA_C"/>
</dbReference>
<dbReference type="Pfam" id="PF01416">
    <property type="entry name" value="PseudoU_synth_1"/>
    <property type="match status" value="2"/>
</dbReference>
<dbReference type="FunFam" id="3.30.70.580:FF:000001">
    <property type="entry name" value="tRNA pseudouridine synthase A"/>
    <property type="match status" value="1"/>
</dbReference>
<accession>A0A382ELA6</accession>
<reference evidence="5" key="1">
    <citation type="submission" date="2018-05" db="EMBL/GenBank/DDBJ databases">
        <authorList>
            <person name="Lanie J.A."/>
            <person name="Ng W.-L."/>
            <person name="Kazmierczak K.M."/>
            <person name="Andrzejewski T.M."/>
            <person name="Davidsen T.M."/>
            <person name="Wayne K.J."/>
            <person name="Tettelin H."/>
            <person name="Glass J.I."/>
            <person name="Rusch D."/>
            <person name="Podicherti R."/>
            <person name="Tsui H.-C.T."/>
            <person name="Winkler M.E."/>
        </authorList>
    </citation>
    <scope>NUCLEOTIDE SEQUENCE</scope>
</reference>
<dbReference type="SUPFAM" id="SSF55120">
    <property type="entry name" value="Pseudouridine synthase"/>
    <property type="match status" value="1"/>
</dbReference>
<dbReference type="EMBL" id="UINC01044808">
    <property type="protein sequence ID" value="SVB50751.1"/>
    <property type="molecule type" value="Genomic_DNA"/>
</dbReference>
<evidence type="ECO:0000256" key="1">
    <source>
        <dbReference type="ARBA" id="ARBA00009375"/>
    </source>
</evidence>
<evidence type="ECO:0000256" key="2">
    <source>
        <dbReference type="ARBA" id="ARBA00022694"/>
    </source>
</evidence>
<dbReference type="PANTHER" id="PTHR11142">
    <property type="entry name" value="PSEUDOURIDYLATE SYNTHASE"/>
    <property type="match status" value="1"/>
</dbReference>
<evidence type="ECO:0000313" key="5">
    <source>
        <dbReference type="EMBL" id="SVB50751.1"/>
    </source>
</evidence>
<dbReference type="InterPro" id="IPR001406">
    <property type="entry name" value="PsdUridine_synth_TruA"/>
</dbReference>
<dbReference type="GO" id="GO:0009982">
    <property type="term" value="F:pseudouridine synthase activity"/>
    <property type="evidence" value="ECO:0007669"/>
    <property type="project" value="InterPro"/>
</dbReference>
<feature type="domain" description="Pseudouridine synthase I TruA alpha/beta" evidence="4">
    <location>
        <begin position="154"/>
        <end position="255"/>
    </location>
</feature>
<gene>
    <name evidence="5" type="ORF">METZ01_LOCUS203605</name>
</gene>
<dbReference type="InterPro" id="IPR020094">
    <property type="entry name" value="TruA/RsuA/RluB/E/F_N"/>
</dbReference>
<dbReference type="CDD" id="cd02570">
    <property type="entry name" value="PseudoU_synth_EcTruA"/>
    <property type="match status" value="1"/>
</dbReference>
<feature type="domain" description="Pseudouridine synthase I TruA alpha/beta" evidence="4">
    <location>
        <begin position="18"/>
        <end position="110"/>
    </location>
</feature>
<dbReference type="Gene3D" id="3.30.70.660">
    <property type="entry name" value="Pseudouridine synthase I, catalytic domain, C-terminal subdomain"/>
    <property type="match status" value="1"/>
</dbReference>
<sequence>MFVRKLDRETAIRLALTIEYEGTRYHGFQYQDNASNIQEELENSIYKFTGEVVRVKAAGRTDSGVHAIGQVISFDTDTRHNPETFVNGLNHYLPEDIAVREAVRVPESFDPRRDAVSRVYKYTIRNSKVPSPIQRRIATEIKADLDILEMKKGASLYLGTHDFRKFSAPIKGDGFSSVRKILRSELMKKNEILEYTIEGNAFLYHQVRRMVGALVDVGRGALTLDDLKQMIRGVGDSVAHTLPAQGLCLREVRYERPPLFNRVATRHLY</sequence>
<dbReference type="NCBIfam" id="TIGR00071">
    <property type="entry name" value="hisT_truA"/>
    <property type="match status" value="1"/>
</dbReference>
<dbReference type="Gene3D" id="3.30.70.580">
    <property type="entry name" value="Pseudouridine synthase I, catalytic domain, N-terminal subdomain"/>
    <property type="match status" value="1"/>
</dbReference>
<dbReference type="GO" id="GO:0003723">
    <property type="term" value="F:RNA binding"/>
    <property type="evidence" value="ECO:0007669"/>
    <property type="project" value="InterPro"/>
</dbReference>
<evidence type="ECO:0000259" key="4">
    <source>
        <dbReference type="Pfam" id="PF01416"/>
    </source>
</evidence>
<keyword evidence="2" id="KW-0819">tRNA processing</keyword>
<dbReference type="GO" id="GO:0031119">
    <property type="term" value="P:tRNA pseudouridine synthesis"/>
    <property type="evidence" value="ECO:0007669"/>
    <property type="project" value="TreeGrafter"/>
</dbReference>
<dbReference type="InterPro" id="IPR020103">
    <property type="entry name" value="PsdUridine_synth_cat_dom_sf"/>
</dbReference>
<name>A0A382ELA6_9ZZZZ</name>
<dbReference type="PIRSF" id="PIRSF001430">
    <property type="entry name" value="tRNA_psdUrid_synth"/>
    <property type="match status" value="1"/>
</dbReference>